<dbReference type="EMBL" id="LR031874">
    <property type="protein sequence ID" value="VDD24355.1"/>
    <property type="molecule type" value="Genomic_DNA"/>
</dbReference>
<gene>
    <name evidence="1" type="ORF">BOLC2T10109H</name>
</gene>
<protein>
    <submittedName>
        <fullName evidence="1">Uncharacterized protein</fullName>
    </submittedName>
</protein>
<name>A0A3P6DQF7_BRAOL</name>
<sequence length="36" mass="4381">MIFLRKYLNKSCKSLKLMERGVKHVRIHRAVDKLRL</sequence>
<proteinExistence type="predicted"/>
<organism evidence="1">
    <name type="scientific">Brassica oleracea</name>
    <name type="common">Wild cabbage</name>
    <dbReference type="NCBI Taxonomy" id="3712"/>
    <lineage>
        <taxon>Eukaryota</taxon>
        <taxon>Viridiplantae</taxon>
        <taxon>Streptophyta</taxon>
        <taxon>Embryophyta</taxon>
        <taxon>Tracheophyta</taxon>
        <taxon>Spermatophyta</taxon>
        <taxon>Magnoliopsida</taxon>
        <taxon>eudicotyledons</taxon>
        <taxon>Gunneridae</taxon>
        <taxon>Pentapetalae</taxon>
        <taxon>rosids</taxon>
        <taxon>malvids</taxon>
        <taxon>Brassicales</taxon>
        <taxon>Brassicaceae</taxon>
        <taxon>Brassiceae</taxon>
        <taxon>Brassica</taxon>
    </lineage>
</organism>
<evidence type="ECO:0000313" key="1">
    <source>
        <dbReference type="EMBL" id="VDD24355.1"/>
    </source>
</evidence>
<accession>A0A3P6DQF7</accession>
<dbReference type="AlphaFoldDB" id="A0A3P6DQF7"/>
<reference evidence="1" key="1">
    <citation type="submission" date="2018-11" db="EMBL/GenBank/DDBJ databases">
        <authorList>
            <consortium name="Genoscope - CEA"/>
            <person name="William W."/>
        </authorList>
    </citation>
    <scope>NUCLEOTIDE SEQUENCE</scope>
</reference>